<keyword evidence="7" id="KW-1185">Reference proteome</keyword>
<evidence type="ECO:0000256" key="2">
    <source>
        <dbReference type="ARBA" id="ARBA00023015"/>
    </source>
</evidence>
<dbReference type="AlphaFoldDB" id="A0A095T5Q1"/>
<keyword evidence="3" id="KW-0238">DNA-binding</keyword>
<dbReference type="PROSITE" id="PS50931">
    <property type="entry name" value="HTH_LYSR"/>
    <property type="match status" value="1"/>
</dbReference>
<dbReference type="InterPro" id="IPR005119">
    <property type="entry name" value="LysR_subst-bd"/>
</dbReference>
<name>A0A095T5Q1_9GAMM</name>
<proteinExistence type="inferred from homology"/>
<keyword evidence="2" id="KW-0805">Transcription regulation</keyword>
<dbReference type="FunFam" id="1.10.10.10:FF:000001">
    <property type="entry name" value="LysR family transcriptional regulator"/>
    <property type="match status" value="1"/>
</dbReference>
<dbReference type="InterPro" id="IPR036390">
    <property type="entry name" value="WH_DNA-bd_sf"/>
</dbReference>
<dbReference type="RefSeq" id="WP_038020966.1">
    <property type="nucleotide sequence ID" value="NZ_JPKR02000003.1"/>
</dbReference>
<dbReference type="eggNOG" id="COG0583">
    <property type="taxonomic scope" value="Bacteria"/>
</dbReference>
<dbReference type="Pfam" id="PF03466">
    <property type="entry name" value="LysR_substrate"/>
    <property type="match status" value="1"/>
</dbReference>
<dbReference type="GO" id="GO:0000976">
    <property type="term" value="F:transcription cis-regulatory region binding"/>
    <property type="evidence" value="ECO:0007669"/>
    <property type="project" value="TreeGrafter"/>
</dbReference>
<dbReference type="InterPro" id="IPR036388">
    <property type="entry name" value="WH-like_DNA-bd_sf"/>
</dbReference>
<dbReference type="Gene3D" id="1.10.10.10">
    <property type="entry name" value="Winged helix-like DNA-binding domain superfamily/Winged helix DNA-binding domain"/>
    <property type="match status" value="1"/>
</dbReference>
<keyword evidence="4" id="KW-0804">Transcription</keyword>
<feature type="domain" description="HTH lysR-type" evidence="5">
    <location>
        <begin position="1"/>
        <end position="60"/>
    </location>
</feature>
<dbReference type="PANTHER" id="PTHR30126">
    <property type="entry name" value="HTH-TYPE TRANSCRIPTIONAL REGULATOR"/>
    <property type="match status" value="1"/>
</dbReference>
<evidence type="ECO:0000259" key="5">
    <source>
        <dbReference type="PROSITE" id="PS50931"/>
    </source>
</evidence>
<accession>A0A095T5Q1</accession>
<dbReference type="EMBL" id="JPKR02000003">
    <property type="protein sequence ID" value="KGD71854.1"/>
    <property type="molecule type" value="Genomic_DNA"/>
</dbReference>
<dbReference type="CDD" id="cd05466">
    <property type="entry name" value="PBP2_LTTR_substrate"/>
    <property type="match status" value="1"/>
</dbReference>
<comment type="similarity">
    <text evidence="1">Belongs to the LysR transcriptional regulatory family.</text>
</comment>
<evidence type="ECO:0000256" key="1">
    <source>
        <dbReference type="ARBA" id="ARBA00009437"/>
    </source>
</evidence>
<evidence type="ECO:0000313" key="6">
    <source>
        <dbReference type="EMBL" id="KGD71854.1"/>
    </source>
</evidence>
<dbReference type="PANTHER" id="PTHR30126:SF91">
    <property type="entry name" value="LYSR FAMILY TRANSCRIPTIONAL REGULATOR"/>
    <property type="match status" value="1"/>
</dbReference>
<gene>
    <name evidence="6" type="ORF">HA49_13520</name>
</gene>
<sequence>MRYTFDQLMTFERVARTRSFSAAARELKRAPSAVSMAMANLEIELNVVLFVRTPRQVELTVEGQSLLSYTKVVLESCQALEQRSLSFSQQIENEISLAIEIPWSLIAPVLYEFSMTFPQTDIHIREPFHGDVEAMVASGDADIGIAISRPIDTDKVQFAQLGKIVMMHVVSADHPLTHKIPVTTRDLQTHRQITFGGAAKSIATTEYLTGPSQWRVESYYAMLDAVRAGIGWASIPAEFIRQELNHGDLLELRQQEYPHTDWLVGIDMLWGKRQAQGKAASWLRTRLMHHKISEQDTAGNRTTR</sequence>
<reference evidence="6" key="1">
    <citation type="submission" date="2014-12" db="EMBL/GenBank/DDBJ databases">
        <title>The draft genome of the Tatumella morbirosei type strain, LMG23360T isolated from pineapple rot.</title>
        <authorList>
            <person name="Smits T.H."/>
            <person name="Palmer M."/>
            <person name="Venter S.N."/>
            <person name="Duffy B."/>
            <person name="Steenkamp E.T."/>
            <person name="Chan W.Y."/>
            <person name="Coutinho T.A."/>
            <person name="Coetzee M.P."/>
            <person name="De Maayer P."/>
        </authorList>
    </citation>
    <scope>NUCLEOTIDE SEQUENCE [LARGE SCALE GENOMIC DNA]</scope>
    <source>
        <strain evidence="6">LMG 23360</strain>
    </source>
</reference>
<dbReference type="Pfam" id="PF00126">
    <property type="entry name" value="HTH_1"/>
    <property type="match status" value="1"/>
</dbReference>
<protein>
    <recommendedName>
        <fullName evidence="5">HTH lysR-type domain-containing protein</fullName>
    </recommendedName>
</protein>
<organism evidence="6 7">
    <name type="scientific">Tatumella morbirosei</name>
    <dbReference type="NCBI Taxonomy" id="642227"/>
    <lineage>
        <taxon>Bacteria</taxon>
        <taxon>Pseudomonadati</taxon>
        <taxon>Pseudomonadota</taxon>
        <taxon>Gammaproteobacteria</taxon>
        <taxon>Enterobacterales</taxon>
        <taxon>Erwiniaceae</taxon>
        <taxon>Tatumella</taxon>
    </lineage>
</organism>
<evidence type="ECO:0000313" key="7">
    <source>
        <dbReference type="Proteomes" id="UP000029577"/>
    </source>
</evidence>
<dbReference type="OrthoDB" id="196624at2"/>
<dbReference type="InterPro" id="IPR000847">
    <property type="entry name" value="LysR_HTH_N"/>
</dbReference>
<comment type="caution">
    <text evidence="6">The sequence shown here is derived from an EMBL/GenBank/DDBJ whole genome shotgun (WGS) entry which is preliminary data.</text>
</comment>
<evidence type="ECO:0000256" key="4">
    <source>
        <dbReference type="ARBA" id="ARBA00023163"/>
    </source>
</evidence>
<dbReference type="SUPFAM" id="SSF46785">
    <property type="entry name" value="Winged helix' DNA-binding domain"/>
    <property type="match status" value="1"/>
</dbReference>
<dbReference type="STRING" id="642227.HA49_13520"/>
<dbReference type="SUPFAM" id="SSF53850">
    <property type="entry name" value="Periplasmic binding protein-like II"/>
    <property type="match status" value="1"/>
</dbReference>
<evidence type="ECO:0000256" key="3">
    <source>
        <dbReference type="ARBA" id="ARBA00023125"/>
    </source>
</evidence>
<dbReference type="Gene3D" id="3.40.190.290">
    <property type="match status" value="1"/>
</dbReference>
<dbReference type="GO" id="GO:0003700">
    <property type="term" value="F:DNA-binding transcription factor activity"/>
    <property type="evidence" value="ECO:0007669"/>
    <property type="project" value="InterPro"/>
</dbReference>
<dbReference type="Proteomes" id="UP000029577">
    <property type="component" value="Unassembled WGS sequence"/>
</dbReference>